<dbReference type="Proteomes" id="UP000305760">
    <property type="component" value="Unassembled WGS sequence"/>
</dbReference>
<comment type="caution">
    <text evidence="2">The sequence shown here is derived from an EMBL/GenBank/DDBJ whole genome shotgun (WGS) entry which is preliminary data.</text>
</comment>
<keyword evidence="3" id="KW-1185">Reference proteome</keyword>
<dbReference type="PANTHER" id="PTHR38600:SF2">
    <property type="entry name" value="SLL0088 PROTEIN"/>
    <property type="match status" value="1"/>
</dbReference>
<evidence type="ECO:0000313" key="3">
    <source>
        <dbReference type="Proteomes" id="UP000305760"/>
    </source>
</evidence>
<dbReference type="Pfam" id="PF12840">
    <property type="entry name" value="HTH_20"/>
    <property type="match status" value="1"/>
</dbReference>
<dbReference type="SUPFAM" id="SSF46785">
    <property type="entry name" value="Winged helix' DNA-binding domain"/>
    <property type="match status" value="1"/>
</dbReference>
<dbReference type="InterPro" id="IPR001845">
    <property type="entry name" value="HTH_ArsR_DNA-bd_dom"/>
</dbReference>
<dbReference type="Gene3D" id="1.10.10.10">
    <property type="entry name" value="Winged helix-like DNA-binding domain superfamily/Winged helix DNA-binding domain"/>
    <property type="match status" value="1"/>
</dbReference>
<dbReference type="CDD" id="cd00090">
    <property type="entry name" value="HTH_ARSR"/>
    <property type="match status" value="1"/>
</dbReference>
<organism evidence="2 3">
    <name type="scientific">Arenimonas terrae</name>
    <dbReference type="NCBI Taxonomy" id="2546226"/>
    <lineage>
        <taxon>Bacteria</taxon>
        <taxon>Pseudomonadati</taxon>
        <taxon>Pseudomonadota</taxon>
        <taxon>Gammaproteobacteria</taxon>
        <taxon>Lysobacterales</taxon>
        <taxon>Lysobacteraceae</taxon>
        <taxon>Arenimonas</taxon>
    </lineage>
</organism>
<dbReference type="EMBL" id="SMDR01000001">
    <property type="protein sequence ID" value="TNJ34334.1"/>
    <property type="molecule type" value="Genomic_DNA"/>
</dbReference>
<protein>
    <submittedName>
        <fullName evidence="2">ArsR family transcriptional regulator</fullName>
    </submittedName>
</protein>
<dbReference type="PRINTS" id="PR00778">
    <property type="entry name" value="HTHARSR"/>
</dbReference>
<dbReference type="OrthoDB" id="46768at2"/>
<gene>
    <name evidence="2" type="ORF">E1B00_00635</name>
</gene>
<dbReference type="PROSITE" id="PS50987">
    <property type="entry name" value="HTH_ARSR_2"/>
    <property type="match status" value="1"/>
</dbReference>
<dbReference type="PANTHER" id="PTHR38600">
    <property type="entry name" value="TRANSCRIPTIONAL REGULATORY PROTEIN"/>
    <property type="match status" value="1"/>
</dbReference>
<proteinExistence type="predicted"/>
<dbReference type="InterPro" id="IPR036388">
    <property type="entry name" value="WH-like_DNA-bd_sf"/>
</dbReference>
<dbReference type="InterPro" id="IPR011991">
    <property type="entry name" value="ArsR-like_HTH"/>
</dbReference>
<dbReference type="AlphaFoldDB" id="A0A5C4RTN6"/>
<name>A0A5C4RTN6_9GAMM</name>
<sequence length="120" mass="13729">MVELNTSRLDAIYRALGDGTRRQMLRDLAQGERTVGQLAEPFAISLAAASKHIKSLESAGLIRREVRGRTHLCRLEPGPLASAHEWLRFYEVFWTQHLDVLDRLLRQEGEPKPTTKPKRK</sequence>
<dbReference type="InterPro" id="IPR036390">
    <property type="entry name" value="WH_DNA-bd_sf"/>
</dbReference>
<dbReference type="SMART" id="SM00418">
    <property type="entry name" value="HTH_ARSR"/>
    <property type="match status" value="1"/>
</dbReference>
<reference evidence="2 3" key="1">
    <citation type="submission" date="2019-03" db="EMBL/GenBank/DDBJ databases">
        <title>Arenimonas daejeonensis sp. nov., isolated from compost.</title>
        <authorList>
            <person name="Jeon C.O."/>
        </authorList>
    </citation>
    <scope>NUCLEOTIDE SEQUENCE [LARGE SCALE GENOMIC DNA]</scope>
    <source>
        <strain evidence="2 3">R29</strain>
    </source>
</reference>
<evidence type="ECO:0000259" key="1">
    <source>
        <dbReference type="PROSITE" id="PS50987"/>
    </source>
</evidence>
<accession>A0A5C4RTN6</accession>
<dbReference type="NCBIfam" id="NF033788">
    <property type="entry name" value="HTH_metalloreg"/>
    <property type="match status" value="1"/>
</dbReference>
<feature type="domain" description="HTH arsR-type" evidence="1">
    <location>
        <begin position="1"/>
        <end position="95"/>
    </location>
</feature>
<evidence type="ECO:0000313" key="2">
    <source>
        <dbReference type="EMBL" id="TNJ34334.1"/>
    </source>
</evidence>
<dbReference type="GO" id="GO:0003700">
    <property type="term" value="F:DNA-binding transcription factor activity"/>
    <property type="evidence" value="ECO:0007669"/>
    <property type="project" value="InterPro"/>
</dbReference>
<dbReference type="RefSeq" id="WP_139444743.1">
    <property type="nucleotide sequence ID" value="NZ_SMDR01000001.1"/>
</dbReference>